<evidence type="ECO:0000313" key="2">
    <source>
        <dbReference type="Proteomes" id="UP000218231"/>
    </source>
</evidence>
<name>A0A2A2KC06_9BILA</name>
<dbReference type="AlphaFoldDB" id="A0A2A2KC06"/>
<protein>
    <submittedName>
        <fullName evidence="1">Uncharacterized protein</fullName>
    </submittedName>
</protein>
<reference evidence="1 2" key="1">
    <citation type="journal article" date="2017" name="Curr. Biol.">
        <title>Genome architecture and evolution of a unichromosomal asexual nematode.</title>
        <authorList>
            <person name="Fradin H."/>
            <person name="Zegar C."/>
            <person name="Gutwein M."/>
            <person name="Lucas J."/>
            <person name="Kovtun M."/>
            <person name="Corcoran D."/>
            <person name="Baugh L.R."/>
            <person name="Kiontke K."/>
            <person name="Gunsalus K."/>
            <person name="Fitch D.H."/>
            <person name="Piano F."/>
        </authorList>
    </citation>
    <scope>NUCLEOTIDE SEQUENCE [LARGE SCALE GENOMIC DNA]</scope>
    <source>
        <strain evidence="1">PF1309</strain>
    </source>
</reference>
<accession>A0A2A2KC06</accession>
<evidence type="ECO:0000313" key="1">
    <source>
        <dbReference type="EMBL" id="PAV71420.1"/>
    </source>
</evidence>
<sequence>MPRASNGAPTATSATSTASMWPTAFAEGRAPQAKDFSALRLAPDLRAAEQDLPDGLNWQRGNAVRYAFSITDQLNESYIGPWSGYAELTDQFHPSVQVKLELASGQSMEGMPLELLRDGKVIGRAKVPAGGQMAFEAPSGAGQLAVRVDRSGGKA</sequence>
<dbReference type="Proteomes" id="UP000218231">
    <property type="component" value="Unassembled WGS sequence"/>
</dbReference>
<proteinExistence type="predicted"/>
<keyword evidence="2" id="KW-1185">Reference proteome</keyword>
<gene>
    <name evidence="1" type="ORF">WR25_26190</name>
</gene>
<comment type="caution">
    <text evidence="1">The sequence shown here is derived from an EMBL/GenBank/DDBJ whole genome shotgun (WGS) entry which is preliminary data.</text>
</comment>
<organism evidence="1 2">
    <name type="scientific">Diploscapter pachys</name>
    <dbReference type="NCBI Taxonomy" id="2018661"/>
    <lineage>
        <taxon>Eukaryota</taxon>
        <taxon>Metazoa</taxon>
        <taxon>Ecdysozoa</taxon>
        <taxon>Nematoda</taxon>
        <taxon>Chromadorea</taxon>
        <taxon>Rhabditida</taxon>
        <taxon>Rhabditina</taxon>
        <taxon>Rhabditomorpha</taxon>
        <taxon>Rhabditoidea</taxon>
        <taxon>Rhabditidae</taxon>
        <taxon>Diploscapter</taxon>
    </lineage>
</organism>
<dbReference type="EMBL" id="LIAE01009040">
    <property type="protein sequence ID" value="PAV71420.1"/>
    <property type="molecule type" value="Genomic_DNA"/>
</dbReference>